<accession>A0A382NP89</accession>
<comment type="cofactor">
    <cofactor evidence="1">
        <name>pyridoxal 5'-phosphate</name>
        <dbReference type="ChEBI" id="CHEBI:597326"/>
    </cofactor>
</comment>
<feature type="non-terminal residue" evidence="3">
    <location>
        <position position="323"/>
    </location>
</feature>
<dbReference type="PANTHER" id="PTHR32328:SF0">
    <property type="entry name" value="L-SERYL-TRNA(SEC) SELENIUM TRANSFERASE"/>
    <property type="match status" value="1"/>
</dbReference>
<gene>
    <name evidence="3" type="ORF">METZ01_LOCUS315848</name>
</gene>
<evidence type="ECO:0008006" key="4">
    <source>
        <dbReference type="Google" id="ProtNLM"/>
    </source>
</evidence>
<evidence type="ECO:0000313" key="3">
    <source>
        <dbReference type="EMBL" id="SVC62994.1"/>
    </source>
</evidence>
<keyword evidence="2" id="KW-0663">Pyridoxal phosphate</keyword>
<evidence type="ECO:0000256" key="1">
    <source>
        <dbReference type="ARBA" id="ARBA00001933"/>
    </source>
</evidence>
<dbReference type="InterPro" id="IPR015421">
    <property type="entry name" value="PyrdxlP-dep_Trfase_major"/>
</dbReference>
<dbReference type="PANTHER" id="PTHR32328">
    <property type="entry name" value="L-SERYL-TRNA(SEC) SELENIUM TRANSFERASE"/>
    <property type="match status" value="1"/>
</dbReference>
<protein>
    <recommendedName>
        <fullName evidence="4">Aminotransferase class V domain-containing protein</fullName>
    </recommendedName>
</protein>
<sequence>MDGTHSIGEANRSTGRSILEKLGVTPLINAGGPNTKHSGSRPRAESIDAMNAMSEVFVDLEELLLAAGNEIAQLTGNEAATVTSGASGGLVVQAAAAMAKDDPERISQLPITNGMPNELIIQRGHRFVYDHLYLAPGSNFVEVGRTTDCTIEEIDAAIGPNTAALIHLESPYKEKTGAPLTELSDLAHSHGLPVLADCASMLPPRENLTKYTSQGADLVSFSGGKAVRGPQSTGFLVGKTEWIEYARLNNAPNPGVTRAQKVSKEEIAGLLAALKVFTDTDENEETKNYLDQMNFIVDQIAEIPGLSAKVTHDYDHYIPHAVI</sequence>
<dbReference type="AlphaFoldDB" id="A0A382NP89"/>
<dbReference type="SUPFAM" id="SSF53383">
    <property type="entry name" value="PLP-dependent transferases"/>
    <property type="match status" value="1"/>
</dbReference>
<dbReference type="Pfam" id="PF03841">
    <property type="entry name" value="SelA"/>
    <property type="match status" value="1"/>
</dbReference>
<organism evidence="3">
    <name type="scientific">marine metagenome</name>
    <dbReference type="NCBI Taxonomy" id="408172"/>
    <lineage>
        <taxon>unclassified sequences</taxon>
        <taxon>metagenomes</taxon>
        <taxon>ecological metagenomes</taxon>
    </lineage>
</organism>
<dbReference type="InterPro" id="IPR015424">
    <property type="entry name" value="PyrdxlP-dep_Trfase"/>
</dbReference>
<proteinExistence type="predicted"/>
<dbReference type="Gene3D" id="3.40.640.10">
    <property type="entry name" value="Type I PLP-dependent aspartate aminotransferase-like (Major domain)"/>
    <property type="match status" value="1"/>
</dbReference>
<dbReference type="InterPro" id="IPR018319">
    <property type="entry name" value="SelA-like"/>
</dbReference>
<dbReference type="GO" id="GO:0004125">
    <property type="term" value="F:L-seryl-tRNA(Sec) selenium transferase activity"/>
    <property type="evidence" value="ECO:0007669"/>
    <property type="project" value="TreeGrafter"/>
</dbReference>
<reference evidence="3" key="1">
    <citation type="submission" date="2018-05" db="EMBL/GenBank/DDBJ databases">
        <authorList>
            <person name="Lanie J.A."/>
            <person name="Ng W.-L."/>
            <person name="Kazmierczak K.M."/>
            <person name="Andrzejewski T.M."/>
            <person name="Davidsen T.M."/>
            <person name="Wayne K.J."/>
            <person name="Tettelin H."/>
            <person name="Glass J.I."/>
            <person name="Rusch D."/>
            <person name="Podicherti R."/>
            <person name="Tsui H.-C.T."/>
            <person name="Winkler M.E."/>
        </authorList>
    </citation>
    <scope>NUCLEOTIDE SEQUENCE</scope>
</reference>
<evidence type="ECO:0000256" key="2">
    <source>
        <dbReference type="ARBA" id="ARBA00022898"/>
    </source>
</evidence>
<name>A0A382NP89_9ZZZZ</name>
<dbReference type="EMBL" id="UINC01101846">
    <property type="protein sequence ID" value="SVC62994.1"/>
    <property type="molecule type" value="Genomic_DNA"/>
</dbReference>